<protein>
    <recommendedName>
        <fullName evidence="4">Secreted protein</fullName>
    </recommendedName>
</protein>
<sequence>MFSRFLAFVCTFASAVVDHLAAGAFLGAQPQYVCPGLKRTTQVSGPLP</sequence>
<accession>A0AA44WK19</accession>
<dbReference type="EMBL" id="MPSH01000010">
    <property type="protein sequence ID" value="PNH32944.1"/>
    <property type="molecule type" value="Genomic_DNA"/>
</dbReference>
<gene>
    <name evidence="2" type="ORF">BJF96_g3774</name>
</gene>
<dbReference type="AlphaFoldDB" id="A0AA44WK19"/>
<dbReference type="Proteomes" id="UP000236305">
    <property type="component" value="Unassembled WGS sequence"/>
</dbReference>
<evidence type="ECO:0000256" key="1">
    <source>
        <dbReference type="SAM" id="SignalP"/>
    </source>
</evidence>
<feature type="chain" id="PRO_5041457737" description="Secreted protein" evidence="1">
    <location>
        <begin position="16"/>
        <end position="48"/>
    </location>
</feature>
<keyword evidence="1" id="KW-0732">Signal</keyword>
<comment type="caution">
    <text evidence="2">The sequence shown here is derived from an EMBL/GenBank/DDBJ whole genome shotgun (WGS) entry which is preliminary data.</text>
</comment>
<evidence type="ECO:0000313" key="3">
    <source>
        <dbReference type="Proteomes" id="UP000236305"/>
    </source>
</evidence>
<feature type="signal peptide" evidence="1">
    <location>
        <begin position="1"/>
        <end position="15"/>
    </location>
</feature>
<evidence type="ECO:0000313" key="2">
    <source>
        <dbReference type="EMBL" id="PNH32944.1"/>
    </source>
</evidence>
<name>A0AA44WK19_VERDA</name>
<reference evidence="2 3" key="1">
    <citation type="submission" date="2017-12" db="EMBL/GenBank/DDBJ databases">
        <title>Comparative genomics yields insights into virulence evolution of Verticillium dahliae.</title>
        <authorList>
            <person name="Fan R."/>
            <person name="Armitage A.D."/>
            <person name="Cascant-Lopez E."/>
            <person name="Sobczyk M."/>
            <person name="Cockerton H.M."/>
            <person name="Harrison R.J."/>
        </authorList>
    </citation>
    <scope>NUCLEOTIDE SEQUENCE [LARGE SCALE GENOMIC DNA]</scope>
    <source>
        <strain evidence="2 3">12008</strain>
    </source>
</reference>
<proteinExistence type="predicted"/>
<organism evidence="2 3">
    <name type="scientific">Verticillium dahliae</name>
    <name type="common">Verticillium wilt</name>
    <dbReference type="NCBI Taxonomy" id="27337"/>
    <lineage>
        <taxon>Eukaryota</taxon>
        <taxon>Fungi</taxon>
        <taxon>Dikarya</taxon>
        <taxon>Ascomycota</taxon>
        <taxon>Pezizomycotina</taxon>
        <taxon>Sordariomycetes</taxon>
        <taxon>Hypocreomycetidae</taxon>
        <taxon>Glomerellales</taxon>
        <taxon>Plectosphaerellaceae</taxon>
        <taxon>Verticillium</taxon>
    </lineage>
</organism>
<evidence type="ECO:0008006" key="4">
    <source>
        <dbReference type="Google" id="ProtNLM"/>
    </source>
</evidence>